<dbReference type="STRING" id="1050174.CEPID_00965"/>
<dbReference type="InterPro" id="IPR017853">
    <property type="entry name" value="GH"/>
</dbReference>
<evidence type="ECO:0000256" key="1">
    <source>
        <dbReference type="ARBA" id="ARBA00010646"/>
    </source>
</evidence>
<dbReference type="InterPro" id="IPR018077">
    <property type="entry name" value="Glyco_hydro_fam25_subgr"/>
</dbReference>
<keyword evidence="6" id="KW-1185">Reference proteome</keyword>
<dbReference type="GO" id="GO:0016998">
    <property type="term" value="P:cell wall macromolecule catabolic process"/>
    <property type="evidence" value="ECO:0007669"/>
    <property type="project" value="InterPro"/>
</dbReference>
<sequence>MSHARLNPARRTILAACASLSLAATLLIPSANAEHATAPSGIDVASWQGAIDWHGVAGAEQKFAFVKATEGLDYTNPQYHADITAADASGLTTGSYHYGRPNTDPIAQARHYAAAYKAHPQDLPPVLDIEQTDGVGVGELQNWTRDFLGEVERQTGRKPMVYTYRYFWEQDMGNTTEFAHYPLWFAAYQSEVPTQLPGGWQQMAFWQRTGEGRVTGINTPVDMNLFNGTPGQLPSFNGYGGVLVPGEKVATDHGMGTSARDIALALLGLAGAIGIMPPEVAGNVANQAALAAGVDSLVAGALGGQVAGLGGKLPVAELNRIVQGNYSIGDLLLLLNAAGHRTEG</sequence>
<comment type="similarity">
    <text evidence="1">Belongs to the glycosyl hydrolase 25 family.</text>
</comment>
<dbReference type="GO" id="GO:0003796">
    <property type="term" value="F:lysozyme activity"/>
    <property type="evidence" value="ECO:0007669"/>
    <property type="project" value="InterPro"/>
</dbReference>
<dbReference type="InterPro" id="IPR002053">
    <property type="entry name" value="Glyco_hydro_25"/>
</dbReference>
<evidence type="ECO:0000256" key="3">
    <source>
        <dbReference type="ARBA" id="ARBA00023295"/>
    </source>
</evidence>
<dbReference type="OrthoDB" id="287365at2"/>
<dbReference type="AlphaFoldDB" id="A0A0G3GTA4"/>
<proteinExistence type="inferred from homology"/>
<feature type="signal peptide" evidence="4">
    <location>
        <begin position="1"/>
        <end position="33"/>
    </location>
</feature>
<dbReference type="CDD" id="cd00599">
    <property type="entry name" value="GH25_muramidase"/>
    <property type="match status" value="1"/>
</dbReference>
<dbReference type="GO" id="GO:0009253">
    <property type="term" value="P:peptidoglycan catabolic process"/>
    <property type="evidence" value="ECO:0007669"/>
    <property type="project" value="InterPro"/>
</dbReference>
<dbReference type="SMART" id="SM00641">
    <property type="entry name" value="Glyco_25"/>
    <property type="match status" value="1"/>
</dbReference>
<evidence type="ECO:0000313" key="6">
    <source>
        <dbReference type="Proteomes" id="UP000035368"/>
    </source>
</evidence>
<dbReference type="PATRIC" id="fig|1050174.4.peg.202"/>
<dbReference type="RefSeq" id="WP_047239373.1">
    <property type="nucleotide sequence ID" value="NZ_CP011541.1"/>
</dbReference>
<evidence type="ECO:0000256" key="4">
    <source>
        <dbReference type="SAM" id="SignalP"/>
    </source>
</evidence>
<dbReference type="EMBL" id="CP011541">
    <property type="protein sequence ID" value="AKK02087.1"/>
    <property type="molecule type" value="Genomic_DNA"/>
</dbReference>
<dbReference type="PROSITE" id="PS51904">
    <property type="entry name" value="GLYCOSYL_HYDROL_F25_2"/>
    <property type="match status" value="1"/>
</dbReference>
<dbReference type="KEGG" id="cei:CEPID_00965"/>
<dbReference type="SUPFAM" id="SSF51445">
    <property type="entry name" value="(Trans)glycosidases"/>
    <property type="match status" value="1"/>
</dbReference>
<protein>
    <submittedName>
        <fullName evidence="5">Lysozyme M1 (1,4-beta-N-acetylmuramidase)</fullName>
    </submittedName>
</protein>
<keyword evidence="4" id="KW-0732">Signal</keyword>
<keyword evidence="3" id="KW-0326">Glycosidase</keyword>
<evidence type="ECO:0000256" key="2">
    <source>
        <dbReference type="ARBA" id="ARBA00022801"/>
    </source>
</evidence>
<dbReference type="GO" id="GO:0016052">
    <property type="term" value="P:carbohydrate catabolic process"/>
    <property type="evidence" value="ECO:0007669"/>
    <property type="project" value="TreeGrafter"/>
</dbReference>
<evidence type="ECO:0000313" key="5">
    <source>
        <dbReference type="EMBL" id="AKK02087.1"/>
    </source>
</evidence>
<organism evidence="5 6">
    <name type="scientific">Corynebacterium epidermidicanis</name>
    <dbReference type="NCBI Taxonomy" id="1050174"/>
    <lineage>
        <taxon>Bacteria</taxon>
        <taxon>Bacillati</taxon>
        <taxon>Actinomycetota</taxon>
        <taxon>Actinomycetes</taxon>
        <taxon>Mycobacteriales</taxon>
        <taxon>Corynebacteriaceae</taxon>
        <taxon>Corynebacterium</taxon>
    </lineage>
</organism>
<accession>A0A0G3GTA4</accession>
<gene>
    <name evidence="5" type="ORF">CEPID_00965</name>
</gene>
<keyword evidence="2" id="KW-0378">Hydrolase</keyword>
<feature type="chain" id="PRO_5002554380" evidence="4">
    <location>
        <begin position="34"/>
        <end position="344"/>
    </location>
</feature>
<dbReference type="Gene3D" id="3.20.20.80">
    <property type="entry name" value="Glycosidases"/>
    <property type="match status" value="1"/>
</dbReference>
<dbReference type="Pfam" id="PF01183">
    <property type="entry name" value="Glyco_hydro_25"/>
    <property type="match status" value="1"/>
</dbReference>
<dbReference type="PROSITE" id="PS51318">
    <property type="entry name" value="TAT"/>
    <property type="match status" value="1"/>
</dbReference>
<dbReference type="PANTHER" id="PTHR34135">
    <property type="entry name" value="LYSOZYME"/>
    <property type="match status" value="1"/>
</dbReference>
<dbReference type="PANTHER" id="PTHR34135:SF2">
    <property type="entry name" value="LYSOZYME"/>
    <property type="match status" value="1"/>
</dbReference>
<dbReference type="Proteomes" id="UP000035368">
    <property type="component" value="Chromosome"/>
</dbReference>
<name>A0A0G3GTA4_9CORY</name>
<dbReference type="InterPro" id="IPR006311">
    <property type="entry name" value="TAT_signal"/>
</dbReference>
<reference evidence="5 6" key="1">
    <citation type="submission" date="2015-05" db="EMBL/GenBank/DDBJ databases">
        <title>Complete genome sequence of Corynebacterium epidermidicanis DSM 45586, isolated from the skin of a dog suffering from pruritus.</title>
        <authorList>
            <person name="Ruckert C."/>
            <person name="Albersmeier A."/>
            <person name="Winkler A."/>
            <person name="Tauch A."/>
        </authorList>
    </citation>
    <scope>NUCLEOTIDE SEQUENCE [LARGE SCALE GENOMIC DNA]</scope>
    <source>
        <strain evidence="5 6">DSM 45586</strain>
    </source>
</reference>